<comment type="caution">
    <text evidence="1">The sequence shown here is derived from an EMBL/GenBank/DDBJ whole genome shotgun (WGS) entry which is preliminary data.</text>
</comment>
<dbReference type="Proteomes" id="UP000005396">
    <property type="component" value="Unassembled WGS sequence"/>
</dbReference>
<evidence type="ECO:0000313" key="1">
    <source>
        <dbReference type="EMBL" id="EDP14703.1"/>
    </source>
</evidence>
<reference evidence="1 2" key="2">
    <citation type="submission" date="2007-09" db="EMBL/GenBank/DDBJ databases">
        <title>Draft genome sequence of Clostridium bolteae (ATCC BAA-613).</title>
        <authorList>
            <person name="Sudarsanam P."/>
            <person name="Ley R."/>
            <person name="Guruge J."/>
            <person name="Turnbaugh P.J."/>
            <person name="Mahowald M."/>
            <person name="Liep D."/>
            <person name="Gordon J."/>
        </authorList>
    </citation>
    <scope>NUCLEOTIDE SEQUENCE [LARGE SCALE GENOMIC DNA]</scope>
    <source>
        <strain evidence="2">ATCC BAA-613 / DSM 15670 / CCUG 46953 / JCM 12243 / WAL 16351</strain>
    </source>
</reference>
<protein>
    <submittedName>
        <fullName evidence="1">Uncharacterized protein</fullName>
    </submittedName>
</protein>
<name>A8RYW3_ENTBW</name>
<dbReference type="EMBL" id="ABCC02000039">
    <property type="protein sequence ID" value="EDP14703.1"/>
    <property type="molecule type" value="Genomic_DNA"/>
</dbReference>
<dbReference type="HOGENOM" id="CLU_3307288_0_0_9"/>
<sequence>MKKFDMTFDMGFFCCNHIPNRKQTLSNPIIHISGHNRRN</sequence>
<evidence type="ECO:0000313" key="2">
    <source>
        <dbReference type="Proteomes" id="UP000005396"/>
    </source>
</evidence>
<dbReference type="PaxDb" id="411902-CLOBOL_05246"/>
<dbReference type="AlphaFoldDB" id="A8RYW3"/>
<reference evidence="1 2" key="1">
    <citation type="submission" date="2007-08" db="EMBL/GenBank/DDBJ databases">
        <authorList>
            <person name="Fulton L."/>
            <person name="Clifton S."/>
            <person name="Fulton B."/>
            <person name="Xu J."/>
            <person name="Minx P."/>
            <person name="Pepin K.H."/>
            <person name="Johnson M."/>
            <person name="Thiruvilangam P."/>
            <person name="Bhonagiri V."/>
            <person name="Nash W.E."/>
            <person name="Mardis E.R."/>
            <person name="Wilson R.K."/>
        </authorList>
    </citation>
    <scope>NUCLEOTIDE SEQUENCE [LARGE SCALE GENOMIC DNA]</scope>
    <source>
        <strain evidence="2">ATCC BAA-613 / DSM 15670 / CCUG 46953 / JCM 12243 / WAL 16351</strain>
    </source>
</reference>
<organism evidence="1 2">
    <name type="scientific">Enterocloster bolteae (strain ATCC BAA-613 / DSM 15670 / CCUG 46953 / JCM 12243 / WAL 16351)</name>
    <name type="common">Clostridium bolteae</name>
    <dbReference type="NCBI Taxonomy" id="411902"/>
    <lineage>
        <taxon>Bacteria</taxon>
        <taxon>Bacillati</taxon>
        <taxon>Bacillota</taxon>
        <taxon>Clostridia</taxon>
        <taxon>Lachnospirales</taxon>
        <taxon>Lachnospiraceae</taxon>
        <taxon>Enterocloster</taxon>
    </lineage>
</organism>
<accession>A8RYW3</accession>
<gene>
    <name evidence="1" type="ORF">CLOBOL_05246</name>
</gene>
<proteinExistence type="predicted"/>